<gene>
    <name evidence="1" type="ORF">SanaruYs_30170</name>
</gene>
<name>A0A401UCZ5_9BACT</name>
<dbReference type="EMBL" id="BHXQ01000005">
    <property type="protein sequence ID" value="GCC52778.1"/>
    <property type="molecule type" value="Genomic_DNA"/>
</dbReference>
<dbReference type="Proteomes" id="UP000288227">
    <property type="component" value="Unassembled WGS sequence"/>
</dbReference>
<organism evidence="1 2">
    <name type="scientific">Chryseotalea sanaruensis</name>
    <dbReference type="NCBI Taxonomy" id="2482724"/>
    <lineage>
        <taxon>Bacteria</taxon>
        <taxon>Pseudomonadati</taxon>
        <taxon>Bacteroidota</taxon>
        <taxon>Cytophagia</taxon>
        <taxon>Cytophagales</taxon>
        <taxon>Chryseotaleaceae</taxon>
        <taxon>Chryseotalea</taxon>
    </lineage>
</organism>
<accession>A0A401UCZ5</accession>
<evidence type="ECO:0000313" key="1">
    <source>
        <dbReference type="EMBL" id="GCC52778.1"/>
    </source>
</evidence>
<reference evidence="1 2" key="1">
    <citation type="submission" date="2018-11" db="EMBL/GenBank/DDBJ databases">
        <title>Chryseotalea sanarue gen. nov., sp., nov., a member of the family Cytophagaceae, isolated from a brackish lake in Hamamatsu Japan.</title>
        <authorList>
            <person name="Maejima Y."/>
            <person name="Iino T."/>
            <person name="Muraguchi Y."/>
            <person name="Fukuda K."/>
            <person name="Ohkuma M."/>
            <person name="Moriuchi R."/>
            <person name="Dohra H."/>
            <person name="Kimbara K."/>
            <person name="Shintani M."/>
        </authorList>
    </citation>
    <scope>NUCLEOTIDE SEQUENCE [LARGE SCALE GENOMIC DNA]</scope>
    <source>
        <strain evidence="1 2">Ys</strain>
    </source>
</reference>
<proteinExistence type="predicted"/>
<evidence type="ECO:0008006" key="3">
    <source>
        <dbReference type="Google" id="ProtNLM"/>
    </source>
</evidence>
<comment type="caution">
    <text evidence="1">The sequence shown here is derived from an EMBL/GenBank/DDBJ whole genome shotgun (WGS) entry which is preliminary data.</text>
</comment>
<evidence type="ECO:0000313" key="2">
    <source>
        <dbReference type="Proteomes" id="UP000288227"/>
    </source>
</evidence>
<sequence length="486" mass="57194">MAKLKNIVKQLSEKDFQAIHDSLVESNADKSAYLLKSLRERQLSDNKIMAELEVNANAYYTLRSRLNLKIEEYLMAQLESPRTDVLKKLANINEVLFTKKKAISVATLKKLEKELLDYDLANELTTIYKSLKKLNINSPDYFQYSQLYNRHVAYMLALDKAEDLLADYFKKYGDYLFTGGEVEKLSLSLLLKEMDNVSKLYESHRLFVYHSCMSIFHRLFVEPDDTYRPDLESIEDVFAKVQKIFETYNLDSIYYHLNLVFEFLRLEYYTHYKVYRESEKYFEEVNDAATNLLVNYPTYTFPAQFLITKIQRHLRLGNEADLYAENDNFFLDFEVDPMDVPKHTIYTTYRAMACYYAGKYDEAAKILNNLLNEVSLKKYAITFMEVKALLSLQYVMLQDYELFNQISNSIQRQIRLLGKDSCENILLFLKVLKITTSEAKKEKAKKISTLLPRLKTLEVKYFAPTLLIRFDEKFVKQLTDIEPVNN</sequence>
<keyword evidence="2" id="KW-1185">Reference proteome</keyword>
<dbReference type="AlphaFoldDB" id="A0A401UCZ5"/>
<protein>
    <recommendedName>
        <fullName evidence="3">Tetratricopeptide repeat protein</fullName>
    </recommendedName>
</protein>
<dbReference type="OrthoDB" id="973769at2"/>
<dbReference type="RefSeq" id="WP_127123424.1">
    <property type="nucleotide sequence ID" value="NZ_BHXQ01000005.1"/>
</dbReference>